<sequence length="207" mass="21440">MVATMPASVLVKNRAWRTGVSGTVWNGEVGLAGGSVLSWHFAPLRSLTSLGFAADWHAVGADTDIGGRMLVRPGRTVLDHVSGSADATLIKAIQPLPFDCALTMHVEMPRIALGGGDAEIEGQVASDSGTCARPGGSATPVPPLILTAEPLGNETRIRLTPMAQRRRELMTATLSQNGALSITMTRDGAVALPFAGLPAGTTIDASF</sequence>
<dbReference type="EMBL" id="JAHWZX010000004">
    <property type="protein sequence ID" value="MBW4330317.1"/>
    <property type="molecule type" value="Genomic_DNA"/>
</dbReference>
<dbReference type="Proteomes" id="UP001197214">
    <property type="component" value="Unassembled WGS sequence"/>
</dbReference>
<comment type="caution">
    <text evidence="1">The sequence shown here is derived from an EMBL/GenBank/DDBJ whole genome shotgun (WGS) entry which is preliminary data.</text>
</comment>
<evidence type="ECO:0000313" key="1">
    <source>
        <dbReference type="EMBL" id="MBW4330317.1"/>
    </source>
</evidence>
<keyword evidence="2" id="KW-1185">Reference proteome</keyword>
<evidence type="ECO:0000313" key="2">
    <source>
        <dbReference type="Proteomes" id="UP001197214"/>
    </source>
</evidence>
<accession>A0ABS6XJF4</accession>
<protein>
    <submittedName>
        <fullName evidence="1">Type II secretion system protein N</fullName>
    </submittedName>
</protein>
<proteinExistence type="predicted"/>
<name>A0ABS6XJF4_9SPHN</name>
<reference evidence="1 2" key="1">
    <citation type="submission" date="2021-07" db="EMBL/GenBank/DDBJ databases">
        <title>Stakelama flava sp. nov., a novel endophytic bacterium isolated from branch of Kandelia candel.</title>
        <authorList>
            <person name="Tuo L."/>
        </authorList>
    </citation>
    <scope>NUCLEOTIDE SEQUENCE [LARGE SCALE GENOMIC DNA]</scope>
    <source>
        <strain evidence="1 2">CBK3Z-3</strain>
    </source>
</reference>
<organism evidence="1 2">
    <name type="scientific">Stakelama flava</name>
    <dbReference type="NCBI Taxonomy" id="2860338"/>
    <lineage>
        <taxon>Bacteria</taxon>
        <taxon>Pseudomonadati</taxon>
        <taxon>Pseudomonadota</taxon>
        <taxon>Alphaproteobacteria</taxon>
        <taxon>Sphingomonadales</taxon>
        <taxon>Sphingomonadaceae</taxon>
        <taxon>Stakelama</taxon>
    </lineage>
</organism>
<gene>
    <name evidence="1" type="ORF">KY084_05450</name>
</gene>